<reference evidence="2 5" key="1">
    <citation type="submission" date="2018-01" db="EMBL/GenBank/DDBJ databases">
        <authorList>
            <person name="Gaut B.S."/>
            <person name="Morton B.R."/>
            <person name="Clegg M.T."/>
            <person name="Duvall M.R."/>
        </authorList>
    </citation>
    <scope>NUCLEOTIDE SEQUENCE [LARGE SCALE GENOMIC DNA]</scope>
    <source>
        <strain evidence="2">Cupriavidus taiwanensis LMG 19425</strain>
        <plasmid evidence="5">Plasmid iii</plasmid>
    </source>
</reference>
<geneLocation type="plasmid" evidence="4">
    <name>III</name>
</geneLocation>
<dbReference type="AlphaFoldDB" id="A0A375I8W4"/>
<name>A0A375I8W4_9BURK</name>
<dbReference type="EMBL" id="OOEF01000032">
    <property type="protein sequence ID" value="SPK70154.1"/>
    <property type="molecule type" value="Genomic_DNA"/>
</dbReference>
<proteinExistence type="predicted"/>
<evidence type="ECO:0000259" key="1">
    <source>
        <dbReference type="Pfam" id="PF01610"/>
    </source>
</evidence>
<gene>
    <name evidence="4" type="ORF">CT19425_P70057</name>
    <name evidence="2" type="ORF">CT19425_U230006</name>
    <name evidence="3" type="ORF">CT19425_U380008</name>
</gene>
<dbReference type="Proteomes" id="UP000255505">
    <property type="component" value="Unassembled WGS sequence"/>
</dbReference>
<evidence type="ECO:0000313" key="3">
    <source>
        <dbReference type="EMBL" id="SPK70154.1"/>
    </source>
</evidence>
<keyword evidence="4" id="KW-0614">Plasmid</keyword>
<dbReference type="EMBL" id="OOEF01000016">
    <property type="protein sequence ID" value="SPK69919.1"/>
    <property type="molecule type" value="Genomic_DNA"/>
</dbReference>
<dbReference type="InterPro" id="IPR002560">
    <property type="entry name" value="Transposase_DDE"/>
</dbReference>
<dbReference type="Proteomes" id="UP000255505">
    <property type="component" value="Plasmid III"/>
</dbReference>
<dbReference type="Pfam" id="PF01610">
    <property type="entry name" value="DDE_Tnp_ISL3"/>
    <property type="match status" value="1"/>
</dbReference>
<sequence>MHRDHLKSLWDYRHRGYARRFWEDWYERAMSSGLEPLRQFARRLKPYLPGIFAGPWAPIRSKASTTGSR</sequence>
<evidence type="ECO:0000313" key="2">
    <source>
        <dbReference type="EMBL" id="SPK69919.1"/>
    </source>
</evidence>
<evidence type="ECO:0000313" key="5">
    <source>
        <dbReference type="Proteomes" id="UP000255505"/>
    </source>
</evidence>
<accession>A0A375I8W4</accession>
<protein>
    <submittedName>
        <fullName evidence="2">Transposase</fullName>
    </submittedName>
</protein>
<dbReference type="EMBL" id="LT991978">
    <property type="protein sequence ID" value="SPK77717.1"/>
    <property type="molecule type" value="Genomic_DNA"/>
</dbReference>
<organism evidence="2 5">
    <name type="scientific">Cupriavidus taiwanensis</name>
    <dbReference type="NCBI Taxonomy" id="164546"/>
    <lineage>
        <taxon>Bacteria</taxon>
        <taxon>Pseudomonadati</taxon>
        <taxon>Pseudomonadota</taxon>
        <taxon>Betaproteobacteria</taxon>
        <taxon>Burkholderiales</taxon>
        <taxon>Burkholderiaceae</taxon>
        <taxon>Cupriavidus</taxon>
    </lineage>
</organism>
<evidence type="ECO:0000313" key="4">
    <source>
        <dbReference type="EMBL" id="SPK77717.1"/>
    </source>
</evidence>
<feature type="domain" description="Transposase IS204/IS1001/IS1096/IS1165 DDE" evidence="1">
    <location>
        <begin position="2"/>
        <end position="53"/>
    </location>
</feature>